<accession>A0A9P6DLP9</accession>
<keyword evidence="2" id="KW-1185">Reference proteome</keyword>
<gene>
    <name evidence="1" type="ORF">BS47DRAFT_1367594</name>
</gene>
<dbReference type="AlphaFoldDB" id="A0A9P6DLP9"/>
<protein>
    <submittedName>
        <fullName evidence="1">Uncharacterized protein</fullName>
    </submittedName>
</protein>
<reference evidence="1" key="1">
    <citation type="journal article" date="2020" name="Nat. Commun.">
        <title>Large-scale genome sequencing of mycorrhizal fungi provides insights into the early evolution of symbiotic traits.</title>
        <authorList>
            <person name="Miyauchi S."/>
            <person name="Kiss E."/>
            <person name="Kuo A."/>
            <person name="Drula E."/>
            <person name="Kohler A."/>
            <person name="Sanchez-Garcia M."/>
            <person name="Morin E."/>
            <person name="Andreopoulos B."/>
            <person name="Barry K.W."/>
            <person name="Bonito G."/>
            <person name="Buee M."/>
            <person name="Carver A."/>
            <person name="Chen C."/>
            <person name="Cichocki N."/>
            <person name="Clum A."/>
            <person name="Culley D."/>
            <person name="Crous P.W."/>
            <person name="Fauchery L."/>
            <person name="Girlanda M."/>
            <person name="Hayes R.D."/>
            <person name="Keri Z."/>
            <person name="LaButti K."/>
            <person name="Lipzen A."/>
            <person name="Lombard V."/>
            <person name="Magnuson J."/>
            <person name="Maillard F."/>
            <person name="Murat C."/>
            <person name="Nolan M."/>
            <person name="Ohm R.A."/>
            <person name="Pangilinan J."/>
            <person name="Pereira M.F."/>
            <person name="Perotto S."/>
            <person name="Peter M."/>
            <person name="Pfister S."/>
            <person name="Riley R."/>
            <person name="Sitrit Y."/>
            <person name="Stielow J.B."/>
            <person name="Szollosi G."/>
            <person name="Zifcakova L."/>
            <person name="Stursova M."/>
            <person name="Spatafora J.W."/>
            <person name="Tedersoo L."/>
            <person name="Vaario L.M."/>
            <person name="Yamada A."/>
            <person name="Yan M."/>
            <person name="Wang P."/>
            <person name="Xu J."/>
            <person name="Bruns T."/>
            <person name="Baldrian P."/>
            <person name="Vilgalys R."/>
            <person name="Dunand C."/>
            <person name="Henrissat B."/>
            <person name="Grigoriev I.V."/>
            <person name="Hibbett D."/>
            <person name="Nagy L.G."/>
            <person name="Martin F.M."/>
        </authorList>
    </citation>
    <scope>NUCLEOTIDE SEQUENCE</scope>
    <source>
        <strain evidence="1">UP504</strain>
    </source>
</reference>
<evidence type="ECO:0000313" key="2">
    <source>
        <dbReference type="Proteomes" id="UP000886523"/>
    </source>
</evidence>
<comment type="caution">
    <text evidence="1">The sequence shown here is derived from an EMBL/GenBank/DDBJ whole genome shotgun (WGS) entry which is preliminary data.</text>
</comment>
<organism evidence="1 2">
    <name type="scientific">Hydnum rufescens UP504</name>
    <dbReference type="NCBI Taxonomy" id="1448309"/>
    <lineage>
        <taxon>Eukaryota</taxon>
        <taxon>Fungi</taxon>
        <taxon>Dikarya</taxon>
        <taxon>Basidiomycota</taxon>
        <taxon>Agaricomycotina</taxon>
        <taxon>Agaricomycetes</taxon>
        <taxon>Cantharellales</taxon>
        <taxon>Hydnaceae</taxon>
        <taxon>Hydnum</taxon>
    </lineage>
</organism>
<proteinExistence type="predicted"/>
<dbReference type="EMBL" id="MU129124">
    <property type="protein sequence ID" value="KAF9506077.1"/>
    <property type="molecule type" value="Genomic_DNA"/>
</dbReference>
<dbReference type="OrthoDB" id="3364670at2759"/>
<evidence type="ECO:0000313" key="1">
    <source>
        <dbReference type="EMBL" id="KAF9506077.1"/>
    </source>
</evidence>
<dbReference type="Proteomes" id="UP000886523">
    <property type="component" value="Unassembled WGS sequence"/>
</dbReference>
<sequence length="455" mass="51046">MALGVVAVPYCCASTCLYVQGMNIVGVWAHFPLLIPSILKWDSPDPRWFWRIMTSEYGLAVYGHQYVCQIMSTLPIRWRAFGRTDGEGTEGCGCLMSPIFRVCQVSGAFTGVFTNMLMQNLLVEKEGFWKEIQFFCFCHPTEPFRHNNEIGVTHSVISDELEELDYTGTRSNGSYDRRARCASPWQALDEALPGLEESLYDNFHLQGLVPTTSERVTHPRVHQTSPFGLLRLPDDNGQRCRQPAPRCWRAPQTVTHASATGPESGQTNEYFMPTDHALYMRAEWTEGLALRRTSGQPTTRCDVVLAYTQEVNTPYYLFKNPSPEGLPHPQPNKGPLQSLQDRVTGGCIPTLASIHLSTSEGYKWLLLEFTRHPQGTNGASALTKSGHLRGVGSSHRRVQHATFQNELHNAWLLHVGTRSFVIKVSTKAMDAKNEMTQGVAPISSSWERRQIGDIT</sequence>
<name>A0A9P6DLP9_9AGAM</name>